<sequence>MKLRRDRNMNNQNRTKVVTSVNTRLSYFHGWEPVSINGGAEKYSVSVLIPKSDKETINAINAAVDAAIEEGIAKFGGKKPNKAAIKLPLRDGDVERDDEAYKGHYFVNANSTTPPQIVDKAVKPILDRNEVYSGCYARVSLNFYAFNSNGNKGVACGLGNIQKIRDGEPLGSRTTAADDFTTIEDDDFLA</sequence>
<dbReference type="KEGG" id="ckr:CKR_2360"/>
<dbReference type="InterPro" id="IPR022595">
    <property type="entry name" value="Enc34_ssDNA-bd"/>
</dbReference>
<accession>B9E4I6</accession>
<protein>
    <recommendedName>
        <fullName evidence="3">Phage-related protein</fullName>
    </recommendedName>
</protein>
<organism evidence="1 2">
    <name type="scientific">Clostridium kluyveri (strain NBRC 12016)</name>
    <dbReference type="NCBI Taxonomy" id="583346"/>
    <lineage>
        <taxon>Bacteria</taxon>
        <taxon>Bacillati</taxon>
        <taxon>Bacillota</taxon>
        <taxon>Clostridia</taxon>
        <taxon>Eubacteriales</taxon>
        <taxon>Clostridiaceae</taxon>
        <taxon>Clostridium</taxon>
    </lineage>
</organism>
<gene>
    <name evidence="1" type="ordered locus">CKR_2360</name>
</gene>
<dbReference type="Pfam" id="PF10991">
    <property type="entry name" value="Enc34_ssDNA-bd"/>
    <property type="match status" value="1"/>
</dbReference>
<reference evidence="2" key="1">
    <citation type="submission" date="2005-09" db="EMBL/GenBank/DDBJ databases">
        <title>Complete genome sequence of Clostridium kluyveri and comparative genomics of Clostridia species.</title>
        <authorList>
            <person name="Inui M."/>
            <person name="Nonaka H."/>
            <person name="Shinoda Y."/>
            <person name="Ikenaga Y."/>
            <person name="Abe M."/>
            <person name="Naito K."/>
            <person name="Vertes A.A."/>
            <person name="Yukawa H."/>
        </authorList>
    </citation>
    <scope>NUCLEOTIDE SEQUENCE [LARGE SCALE GENOMIC DNA]</scope>
    <source>
        <strain evidence="2">NBRC 12016</strain>
    </source>
</reference>
<evidence type="ECO:0008006" key="3">
    <source>
        <dbReference type="Google" id="ProtNLM"/>
    </source>
</evidence>
<evidence type="ECO:0000313" key="1">
    <source>
        <dbReference type="EMBL" id="BAH07411.1"/>
    </source>
</evidence>
<dbReference type="HOGENOM" id="CLU_087553_0_0_9"/>
<evidence type="ECO:0000313" key="2">
    <source>
        <dbReference type="Proteomes" id="UP000007969"/>
    </source>
</evidence>
<dbReference type="EMBL" id="AP009049">
    <property type="protein sequence ID" value="BAH07411.1"/>
    <property type="molecule type" value="Genomic_DNA"/>
</dbReference>
<name>B9E4I6_CLOK1</name>
<dbReference type="SUPFAM" id="SSF50249">
    <property type="entry name" value="Nucleic acid-binding proteins"/>
    <property type="match status" value="1"/>
</dbReference>
<dbReference type="InterPro" id="IPR012340">
    <property type="entry name" value="NA-bd_OB-fold"/>
</dbReference>
<dbReference type="Proteomes" id="UP000007969">
    <property type="component" value="Chromosome"/>
</dbReference>
<dbReference type="AlphaFoldDB" id="B9E4I6"/>
<dbReference type="Gene3D" id="2.40.50.140">
    <property type="entry name" value="Nucleic acid-binding proteins"/>
    <property type="match status" value="1"/>
</dbReference>
<proteinExistence type="predicted"/>